<dbReference type="SUPFAM" id="SSF160443">
    <property type="entry name" value="SMR domain-like"/>
    <property type="match status" value="1"/>
</dbReference>
<dbReference type="PANTHER" id="PTHR35562">
    <property type="entry name" value="DNA ENDONUCLEASE SMRA-RELATED"/>
    <property type="match status" value="1"/>
</dbReference>
<organism evidence="3 4">
    <name type="scientific">Ostreibacterium oceani</name>
    <dbReference type="NCBI Taxonomy" id="2654998"/>
    <lineage>
        <taxon>Bacteria</taxon>
        <taxon>Pseudomonadati</taxon>
        <taxon>Pseudomonadota</taxon>
        <taxon>Gammaproteobacteria</taxon>
        <taxon>Cardiobacteriales</taxon>
        <taxon>Ostreibacteriaceae</taxon>
        <taxon>Ostreibacterium</taxon>
    </lineage>
</organism>
<dbReference type="PROSITE" id="PS50828">
    <property type="entry name" value="SMR"/>
    <property type="match status" value="1"/>
</dbReference>
<comment type="caution">
    <text evidence="3">The sequence shown here is derived from an EMBL/GenBank/DDBJ whole genome shotgun (WGS) entry which is preliminary data.</text>
</comment>
<dbReference type="FunCoup" id="A0A6N7EYC3">
    <property type="interactions" value="13"/>
</dbReference>
<protein>
    <recommendedName>
        <fullName evidence="2">Smr domain-containing protein</fullName>
    </recommendedName>
</protein>
<evidence type="ECO:0000313" key="3">
    <source>
        <dbReference type="EMBL" id="MPV86127.1"/>
    </source>
</evidence>
<gene>
    <name evidence="3" type="ORF">GCU85_05195</name>
</gene>
<accession>A0A6N7EYC3</accession>
<feature type="region of interest" description="Disordered" evidence="1">
    <location>
        <begin position="1"/>
        <end position="52"/>
    </location>
</feature>
<dbReference type="InterPro" id="IPR036063">
    <property type="entry name" value="Smr_dom_sf"/>
</dbReference>
<dbReference type="InterPro" id="IPR002625">
    <property type="entry name" value="Smr_dom"/>
</dbReference>
<feature type="compositionally biased region" description="Basic and acidic residues" evidence="1">
    <location>
        <begin position="1"/>
        <end position="20"/>
    </location>
</feature>
<sequence>MSEFEKLVGKVKRIKTDKNPEFTAPKKPTPAKPTKLPRQSGQHSEQQSTEDFDFAPVSMASCDIGVEDFIEYRREGIQHALMKKLSQGQLPVVETIDLHGMTTEAAERYLHETIIMLTFPYQTCIKVIHGKGYHSDRHSDYHSGHAAAQAVTDNPWDGPAPILKNFTARYLSAHPRVLAFVSCPRNKGGTGAVYVLIARANRS</sequence>
<dbReference type="EMBL" id="WHNW01000004">
    <property type="protein sequence ID" value="MPV86127.1"/>
    <property type="molecule type" value="Genomic_DNA"/>
</dbReference>
<proteinExistence type="predicted"/>
<dbReference type="Gene3D" id="3.30.1370.110">
    <property type="match status" value="1"/>
</dbReference>
<evidence type="ECO:0000313" key="4">
    <source>
        <dbReference type="Proteomes" id="UP000471298"/>
    </source>
</evidence>
<dbReference type="InParanoid" id="A0A6N7EYC3"/>
<name>A0A6N7EYC3_9GAMM</name>
<feature type="compositionally biased region" description="Polar residues" evidence="1">
    <location>
        <begin position="37"/>
        <end position="47"/>
    </location>
</feature>
<evidence type="ECO:0000256" key="1">
    <source>
        <dbReference type="SAM" id="MobiDB-lite"/>
    </source>
</evidence>
<feature type="domain" description="Smr" evidence="2">
    <location>
        <begin position="96"/>
        <end position="198"/>
    </location>
</feature>
<dbReference type="AlphaFoldDB" id="A0A6N7EYC3"/>
<dbReference type="Pfam" id="PF01713">
    <property type="entry name" value="Smr"/>
    <property type="match status" value="1"/>
</dbReference>
<reference evidence="3 4" key="1">
    <citation type="submission" date="2019-10" db="EMBL/GenBank/DDBJ databases">
        <title>Cardiobacteriales fam. a chemoheterotrophic member of the order Cardiobacteriales, and proposal of Cardiobacteriales fam. nov.</title>
        <authorList>
            <person name="Wang C."/>
        </authorList>
    </citation>
    <scope>NUCLEOTIDE SEQUENCE [LARGE SCALE GENOMIC DNA]</scope>
    <source>
        <strain evidence="3 4">ML27</strain>
    </source>
</reference>
<dbReference type="RefSeq" id="WP_152810067.1">
    <property type="nucleotide sequence ID" value="NZ_WHNW01000004.1"/>
</dbReference>
<evidence type="ECO:0000259" key="2">
    <source>
        <dbReference type="PROSITE" id="PS50828"/>
    </source>
</evidence>
<dbReference type="Proteomes" id="UP000471298">
    <property type="component" value="Unassembled WGS sequence"/>
</dbReference>
<keyword evidence="4" id="KW-1185">Reference proteome</keyword>
<dbReference type="PANTHER" id="PTHR35562:SF2">
    <property type="entry name" value="DNA ENDONUCLEASE SMRA-RELATED"/>
    <property type="match status" value="1"/>
</dbReference>